<dbReference type="Proteomes" id="UP000315133">
    <property type="component" value="Unassembled WGS sequence"/>
</dbReference>
<dbReference type="GO" id="GO:0004129">
    <property type="term" value="F:cytochrome-c oxidase activity"/>
    <property type="evidence" value="ECO:0007669"/>
    <property type="project" value="UniProtKB-EC"/>
</dbReference>
<sequence length="133" mass="15125">MRNETKVFLALVPFFIIVGIIYSQWTDPTEWVGTVALFLTAAMTAFVAWFFWFSGRTVDARPEDDLQGEIEDQTGDYGHFAPYSWWPLFLGLSVTVAVLGIGVGWWLFVIAVPFVVLSTIGWTMEYFRGERAV</sequence>
<protein>
    <recommendedName>
        <fullName evidence="10">Cytochrome c oxidase polypeptide 4</fullName>
        <ecNumber evidence="10">7.1.1.9</ecNumber>
    </recommendedName>
    <alternativeName>
        <fullName evidence="10">Cytochrome aa3 subunit 4</fullName>
    </alternativeName>
    <alternativeName>
        <fullName evidence="10">Cytochrome c oxidase polypeptide IV</fullName>
    </alternativeName>
</protein>
<dbReference type="Pfam" id="PF12270">
    <property type="entry name" value="Cyt_c_ox_IV"/>
    <property type="match status" value="1"/>
</dbReference>
<keyword evidence="5 11" id="KW-0812">Transmembrane</keyword>
<comment type="catalytic activity">
    <reaction evidence="9 10">
        <text>4 Fe(II)-[cytochrome c] + O2 + 8 H(+)(in) = 4 Fe(III)-[cytochrome c] + 2 H2O + 4 H(+)(out)</text>
        <dbReference type="Rhea" id="RHEA:11436"/>
        <dbReference type="Rhea" id="RHEA-COMP:10350"/>
        <dbReference type="Rhea" id="RHEA-COMP:14399"/>
        <dbReference type="ChEBI" id="CHEBI:15377"/>
        <dbReference type="ChEBI" id="CHEBI:15378"/>
        <dbReference type="ChEBI" id="CHEBI:15379"/>
        <dbReference type="ChEBI" id="CHEBI:29033"/>
        <dbReference type="ChEBI" id="CHEBI:29034"/>
        <dbReference type="EC" id="7.1.1.9"/>
    </reaction>
</comment>
<evidence type="ECO:0000313" key="13">
    <source>
        <dbReference type="Proteomes" id="UP000315133"/>
    </source>
</evidence>
<evidence type="ECO:0000256" key="9">
    <source>
        <dbReference type="ARBA" id="ARBA00047816"/>
    </source>
</evidence>
<feature type="transmembrane region" description="Helical" evidence="11">
    <location>
        <begin position="31"/>
        <end position="52"/>
    </location>
</feature>
<evidence type="ECO:0000256" key="1">
    <source>
        <dbReference type="ARBA" id="ARBA00002536"/>
    </source>
</evidence>
<evidence type="ECO:0000256" key="10">
    <source>
        <dbReference type="PIRNR" id="PIRNR017385"/>
    </source>
</evidence>
<keyword evidence="13" id="KW-1185">Reference proteome</keyword>
<feature type="transmembrane region" description="Helical" evidence="11">
    <location>
        <begin position="83"/>
        <end position="101"/>
    </location>
</feature>
<dbReference type="EC" id="7.1.1.9" evidence="10"/>
<comment type="subcellular location">
    <subcellularLocation>
        <location evidence="2">Cell membrane</location>
        <topology evidence="2">Multi-pass membrane protein</topology>
    </subcellularLocation>
</comment>
<gene>
    <name evidence="12" type="ORF">FB476_1346</name>
</gene>
<organism evidence="12 13">
    <name type="scientific">Ornithinimicrobium humiphilum</name>
    <dbReference type="NCBI Taxonomy" id="125288"/>
    <lineage>
        <taxon>Bacteria</taxon>
        <taxon>Bacillati</taxon>
        <taxon>Actinomycetota</taxon>
        <taxon>Actinomycetes</taxon>
        <taxon>Micrococcales</taxon>
        <taxon>Ornithinimicrobiaceae</taxon>
        <taxon>Ornithinimicrobium</taxon>
    </lineage>
</organism>
<evidence type="ECO:0000256" key="11">
    <source>
        <dbReference type="SAM" id="Phobius"/>
    </source>
</evidence>
<dbReference type="InterPro" id="IPR021050">
    <property type="entry name" value="Cyt_c_oxidase_su4_actinobac"/>
</dbReference>
<evidence type="ECO:0000313" key="12">
    <source>
        <dbReference type="EMBL" id="TQM96478.1"/>
    </source>
</evidence>
<comment type="caution">
    <text evidence="12">The sequence shown here is derived from an EMBL/GenBank/DDBJ whole genome shotgun (WGS) entry which is preliminary data.</text>
</comment>
<feature type="transmembrane region" description="Helical" evidence="11">
    <location>
        <begin position="7"/>
        <end position="25"/>
    </location>
</feature>
<evidence type="ECO:0000256" key="4">
    <source>
        <dbReference type="ARBA" id="ARBA00022475"/>
    </source>
</evidence>
<keyword evidence="4 10" id="KW-1003">Cell membrane</keyword>
<proteinExistence type="inferred from homology"/>
<reference evidence="12 13" key="1">
    <citation type="submission" date="2019-06" db="EMBL/GenBank/DDBJ databases">
        <title>Sequencing the genomes of 1000 actinobacteria strains.</title>
        <authorList>
            <person name="Klenk H.-P."/>
        </authorList>
    </citation>
    <scope>NUCLEOTIDE SEQUENCE [LARGE SCALE GENOMIC DNA]</scope>
    <source>
        <strain evidence="12 13">DSM 12362</strain>
    </source>
</reference>
<keyword evidence="7 11" id="KW-1133">Transmembrane helix</keyword>
<dbReference type="EMBL" id="VFPU01000001">
    <property type="protein sequence ID" value="TQM96478.1"/>
    <property type="molecule type" value="Genomic_DNA"/>
</dbReference>
<evidence type="ECO:0000256" key="8">
    <source>
        <dbReference type="ARBA" id="ARBA00023136"/>
    </source>
</evidence>
<comment type="similarity">
    <text evidence="3 10">Belongs to the cytochrome c oxidase bacterial subunit CtaF family.</text>
</comment>
<evidence type="ECO:0000256" key="7">
    <source>
        <dbReference type="ARBA" id="ARBA00022989"/>
    </source>
</evidence>
<keyword evidence="6 10" id="KW-1278">Translocase</keyword>
<comment type="subunit">
    <text evidence="10">Associates with subunits I, II and III to form cytochrome c oxidase.</text>
</comment>
<keyword evidence="8 10" id="KW-0472">Membrane</keyword>
<evidence type="ECO:0000256" key="3">
    <source>
        <dbReference type="ARBA" id="ARBA00006870"/>
    </source>
</evidence>
<evidence type="ECO:0000256" key="6">
    <source>
        <dbReference type="ARBA" id="ARBA00022967"/>
    </source>
</evidence>
<evidence type="ECO:0000256" key="2">
    <source>
        <dbReference type="ARBA" id="ARBA00004651"/>
    </source>
</evidence>
<dbReference type="RefSeq" id="WP_141818092.1">
    <property type="nucleotide sequence ID" value="NZ_BAAAIL010000003.1"/>
</dbReference>
<evidence type="ECO:0000256" key="5">
    <source>
        <dbReference type="ARBA" id="ARBA00022692"/>
    </source>
</evidence>
<accession>A0A543KN15</accession>
<comment type="function">
    <text evidence="1 10">Part of cytochrome c oxidase, its function is unknown.</text>
</comment>
<dbReference type="GO" id="GO:0022900">
    <property type="term" value="P:electron transport chain"/>
    <property type="evidence" value="ECO:0007669"/>
    <property type="project" value="InterPro"/>
</dbReference>
<dbReference type="AlphaFoldDB" id="A0A543KN15"/>
<dbReference type="OrthoDB" id="5244617at2"/>
<dbReference type="PIRSF" id="PIRSF017385">
    <property type="entry name" value="CtaF"/>
    <property type="match status" value="1"/>
</dbReference>
<dbReference type="GO" id="GO:0005886">
    <property type="term" value="C:plasma membrane"/>
    <property type="evidence" value="ECO:0007669"/>
    <property type="project" value="UniProtKB-SubCell"/>
</dbReference>
<name>A0A543KN15_9MICO</name>